<keyword evidence="2" id="KW-1185">Reference proteome</keyword>
<reference evidence="1" key="1">
    <citation type="submission" date="2023-01" db="EMBL/GenBank/DDBJ databases">
        <title>Genome assembly of the deep-sea coral Lophelia pertusa.</title>
        <authorList>
            <person name="Herrera S."/>
            <person name="Cordes E."/>
        </authorList>
    </citation>
    <scope>NUCLEOTIDE SEQUENCE</scope>
    <source>
        <strain evidence="1">USNM1676648</strain>
        <tissue evidence="1">Polyp</tissue>
    </source>
</reference>
<gene>
    <name evidence="1" type="ORF">OS493_039322</name>
</gene>
<organism evidence="1 2">
    <name type="scientific">Desmophyllum pertusum</name>
    <dbReference type="NCBI Taxonomy" id="174260"/>
    <lineage>
        <taxon>Eukaryota</taxon>
        <taxon>Metazoa</taxon>
        <taxon>Cnidaria</taxon>
        <taxon>Anthozoa</taxon>
        <taxon>Hexacorallia</taxon>
        <taxon>Scleractinia</taxon>
        <taxon>Caryophylliina</taxon>
        <taxon>Caryophylliidae</taxon>
        <taxon>Desmophyllum</taxon>
    </lineage>
</organism>
<dbReference type="AlphaFoldDB" id="A0A9W9ZI13"/>
<evidence type="ECO:0000313" key="2">
    <source>
        <dbReference type="Proteomes" id="UP001163046"/>
    </source>
</evidence>
<feature type="non-terminal residue" evidence="1">
    <location>
        <position position="1"/>
    </location>
</feature>
<accession>A0A9W9ZI13</accession>
<protein>
    <submittedName>
        <fullName evidence="1">Uncharacterized protein</fullName>
    </submittedName>
</protein>
<evidence type="ECO:0000313" key="1">
    <source>
        <dbReference type="EMBL" id="KAJ7381730.1"/>
    </source>
</evidence>
<proteinExistence type="predicted"/>
<dbReference type="Proteomes" id="UP001163046">
    <property type="component" value="Unassembled WGS sequence"/>
</dbReference>
<comment type="caution">
    <text evidence="1">The sequence shown here is derived from an EMBL/GenBank/DDBJ whole genome shotgun (WGS) entry which is preliminary data.</text>
</comment>
<dbReference type="EMBL" id="MU826051">
    <property type="protein sequence ID" value="KAJ7381730.1"/>
    <property type="molecule type" value="Genomic_DNA"/>
</dbReference>
<name>A0A9W9ZI13_9CNID</name>
<sequence length="163" mass="18859">VRNVALEIFPTDAAVKLKVYAVKYSWYCAKLLRRGQRTEADADRSEAENHFASFRDKCEGLLSEKSYEDIKLMLLYAGWHAANTRKSEQCRLRHSRKGYEFDASNHKRKVEEHYKTVLNKGEISETLARNVREMGWGAAWFAANTIFGRDKEADQQKANLDSH</sequence>